<feature type="region of interest" description="Disordered" evidence="1">
    <location>
        <begin position="358"/>
        <end position="382"/>
    </location>
</feature>
<comment type="caution">
    <text evidence="2">The sequence shown here is derived from an EMBL/GenBank/DDBJ whole genome shotgun (WGS) entry which is preliminary data.</text>
</comment>
<dbReference type="Proteomes" id="UP001165060">
    <property type="component" value="Unassembled WGS sequence"/>
</dbReference>
<name>A0ABQ6M4W7_9STRA</name>
<reference evidence="2 3" key="1">
    <citation type="journal article" date="2023" name="Commun. Biol.">
        <title>Genome analysis of Parmales, the sister group of diatoms, reveals the evolutionary specialization of diatoms from phago-mixotrophs to photoautotrophs.</title>
        <authorList>
            <person name="Ban H."/>
            <person name="Sato S."/>
            <person name="Yoshikawa S."/>
            <person name="Yamada K."/>
            <person name="Nakamura Y."/>
            <person name="Ichinomiya M."/>
            <person name="Sato N."/>
            <person name="Blanc-Mathieu R."/>
            <person name="Endo H."/>
            <person name="Kuwata A."/>
            <person name="Ogata H."/>
        </authorList>
    </citation>
    <scope>NUCLEOTIDE SEQUENCE [LARGE SCALE GENOMIC DNA]</scope>
</reference>
<organism evidence="2 3">
    <name type="scientific">Tetraparma gracilis</name>
    <dbReference type="NCBI Taxonomy" id="2962635"/>
    <lineage>
        <taxon>Eukaryota</taxon>
        <taxon>Sar</taxon>
        <taxon>Stramenopiles</taxon>
        <taxon>Ochrophyta</taxon>
        <taxon>Bolidophyceae</taxon>
        <taxon>Parmales</taxon>
        <taxon>Triparmaceae</taxon>
        <taxon>Tetraparma</taxon>
    </lineage>
</organism>
<feature type="non-terminal residue" evidence="2">
    <location>
        <position position="1"/>
    </location>
</feature>
<dbReference type="InterPro" id="IPR027244">
    <property type="entry name" value="IML1"/>
</dbReference>
<gene>
    <name evidence="2" type="ORF">TeGR_g6852</name>
</gene>
<feature type="compositionally biased region" description="Polar residues" evidence="1">
    <location>
        <begin position="358"/>
        <end position="368"/>
    </location>
</feature>
<accession>A0ABQ6M4W7</accession>
<dbReference type="EMBL" id="BRYB01002434">
    <property type="protein sequence ID" value="GMI19399.1"/>
    <property type="molecule type" value="Genomic_DNA"/>
</dbReference>
<evidence type="ECO:0000313" key="3">
    <source>
        <dbReference type="Proteomes" id="UP001165060"/>
    </source>
</evidence>
<dbReference type="PANTHER" id="PTHR13179:SF8">
    <property type="entry name" value="GATOR COMPLEX PROTEIN DEPDC5"/>
    <property type="match status" value="1"/>
</dbReference>
<dbReference type="PANTHER" id="PTHR13179">
    <property type="entry name" value="DEP DOMAIN CONTAINING PROTEIN 5"/>
    <property type="match status" value="1"/>
</dbReference>
<evidence type="ECO:0000256" key="1">
    <source>
        <dbReference type="SAM" id="MobiDB-lite"/>
    </source>
</evidence>
<proteinExistence type="predicted"/>
<evidence type="ECO:0000313" key="2">
    <source>
        <dbReference type="EMBL" id="GMI19399.1"/>
    </source>
</evidence>
<keyword evidence="3" id="KW-1185">Reference proteome</keyword>
<sequence>FSDSSFLLEELIMQRLCRDLQIVPAFALTQNSKRTVSQVESGKRFILSMGHRINEIYVNEEEELLEVTQYLAKYANNNREGGNTQTYRYKVFNKAQRKFIVNKQEFSRFARDYPWNPVDNVICGASDVTLTEEMRYRRVLFAIIPQYQSSAEPGSDLKAMADEYTENFKKLIDYLSNRSGDGDKIEIKYRNDEDTENQTEPASQEKIQRGLQWERETNKIVLALDEKKKKGQDTTSVRNEWCVLTMNKSFNPNRVFRISIQWLCASAPRIESEVKTLNRRCGQGKTALFYVDNRMQSEQAKTKGAEFQAFMARVDMLRDQYVKDKAAGLWKDHPVGAVAGGGVGGAVGAANIISRQESGGGQQWTMPTLATRPVSIPRKTYN</sequence>
<protein>
    <submittedName>
        <fullName evidence="2">Uncharacterized protein</fullName>
    </submittedName>
</protein>